<feature type="region of interest" description="Disordered" evidence="1">
    <location>
        <begin position="1"/>
        <end position="90"/>
    </location>
</feature>
<accession>A0A081RPQ0</accession>
<dbReference type="AlphaFoldDB" id="A0A081RPQ0"/>
<dbReference type="Proteomes" id="UP000028059">
    <property type="component" value="Unassembled WGS sequence"/>
</dbReference>
<organism evidence="2 3">
    <name type="scientific">Marine Group I thaumarchaeote SCGC AAA799-N04</name>
    <dbReference type="NCBI Taxonomy" id="1502293"/>
    <lineage>
        <taxon>Archaea</taxon>
        <taxon>Nitrososphaerota</taxon>
        <taxon>Marine Group I</taxon>
    </lineage>
</organism>
<gene>
    <name evidence="2" type="ORF">AAA799N04_00316</name>
</gene>
<protein>
    <submittedName>
        <fullName evidence="2">Uncharacterized protein</fullName>
    </submittedName>
</protein>
<feature type="compositionally biased region" description="Basic and acidic residues" evidence="1">
    <location>
        <begin position="20"/>
        <end position="37"/>
    </location>
</feature>
<reference evidence="2 3" key="1">
    <citation type="submission" date="2014-06" db="EMBL/GenBank/DDBJ databases">
        <authorList>
            <person name="Ngugi D.K."/>
            <person name="Blom J."/>
            <person name="Alam I."/>
            <person name="Rashid M."/>
            <person name="Ba Alawi W."/>
            <person name="Zhang G."/>
            <person name="Hikmawan T."/>
            <person name="Guan Y."/>
            <person name="Antunes A."/>
            <person name="Siam R."/>
            <person name="ElDorry H."/>
            <person name="Bajic V."/>
            <person name="Stingl U."/>
        </authorList>
    </citation>
    <scope>NUCLEOTIDE SEQUENCE [LARGE SCALE GENOMIC DNA]</scope>
    <source>
        <strain evidence="2">SCGC AAA799-N04</strain>
    </source>
</reference>
<dbReference type="EMBL" id="JOKN01000003">
    <property type="protein sequence ID" value="KEQ57173.1"/>
    <property type="molecule type" value="Genomic_DNA"/>
</dbReference>
<comment type="caution">
    <text evidence="2">The sequence shown here is derived from an EMBL/GenBank/DDBJ whole genome shotgun (WGS) entry which is preliminary data.</text>
</comment>
<sequence>MGKIKIRTGRGTGTIEVDDDPKKWSGDEFRKIQEARKKAAGNRMVHTGRGTGSRKLSDMPEPKSRPSTEGMTRITGRGTGSRKSKNKGSS</sequence>
<name>A0A081RPQ0_9ARCH</name>
<keyword evidence="3" id="KW-1185">Reference proteome</keyword>
<proteinExistence type="predicted"/>
<evidence type="ECO:0000256" key="1">
    <source>
        <dbReference type="SAM" id="MobiDB-lite"/>
    </source>
</evidence>
<feature type="compositionally biased region" description="Basic residues" evidence="1">
    <location>
        <begin position="80"/>
        <end position="90"/>
    </location>
</feature>
<dbReference type="PATRIC" id="fig|1502293.3.peg.301"/>
<feature type="compositionally biased region" description="Basic and acidic residues" evidence="1">
    <location>
        <begin position="55"/>
        <end position="66"/>
    </location>
</feature>
<evidence type="ECO:0000313" key="3">
    <source>
        <dbReference type="Proteomes" id="UP000028059"/>
    </source>
</evidence>
<evidence type="ECO:0000313" key="2">
    <source>
        <dbReference type="EMBL" id="KEQ57173.1"/>
    </source>
</evidence>